<dbReference type="InterPro" id="IPR027417">
    <property type="entry name" value="P-loop_NTPase"/>
</dbReference>
<dbReference type="SUPFAM" id="SSF52540">
    <property type="entry name" value="P-loop containing nucleoside triphosphate hydrolases"/>
    <property type="match status" value="1"/>
</dbReference>
<comment type="caution">
    <text evidence="2">The sequence shown here is derived from an EMBL/GenBank/DDBJ whole genome shotgun (WGS) entry which is preliminary data.</text>
</comment>
<gene>
    <name evidence="2" type="ORF">CLG85_11345</name>
</gene>
<proteinExistence type="predicted"/>
<dbReference type="Gene3D" id="3.40.50.300">
    <property type="entry name" value="P-loop containing nucleotide triphosphate hydrolases"/>
    <property type="match status" value="1"/>
</dbReference>
<dbReference type="OrthoDB" id="5288220at2"/>
<dbReference type="Pfam" id="PF13401">
    <property type="entry name" value="AAA_22"/>
    <property type="match status" value="1"/>
</dbReference>
<dbReference type="EMBL" id="NTHN01000165">
    <property type="protein sequence ID" value="PBD19088.1"/>
    <property type="molecule type" value="Genomic_DNA"/>
</dbReference>
<organism evidence="2">
    <name type="scientific">Alloyangia mangrovi</name>
    <dbReference type="NCBI Taxonomy" id="1779329"/>
    <lineage>
        <taxon>Bacteria</taxon>
        <taxon>Pseudomonadati</taxon>
        <taxon>Pseudomonadota</taxon>
        <taxon>Alphaproteobacteria</taxon>
        <taxon>Rhodobacterales</taxon>
        <taxon>Roseobacteraceae</taxon>
        <taxon>Alloyangia</taxon>
    </lineage>
</organism>
<dbReference type="AlphaFoldDB" id="A0A2A3JVE7"/>
<accession>A0A2A3JVE7</accession>
<evidence type="ECO:0000313" key="2">
    <source>
        <dbReference type="EMBL" id="PBD19088.1"/>
    </source>
</evidence>
<dbReference type="GO" id="GO:0016887">
    <property type="term" value="F:ATP hydrolysis activity"/>
    <property type="evidence" value="ECO:0007669"/>
    <property type="project" value="InterPro"/>
</dbReference>
<evidence type="ECO:0000259" key="1">
    <source>
        <dbReference type="Pfam" id="PF13401"/>
    </source>
</evidence>
<protein>
    <submittedName>
        <fullName evidence="2">Transposase</fullName>
    </submittedName>
</protein>
<feature type="domain" description="ORC1/DEAH AAA+ ATPase" evidence="1">
    <location>
        <begin position="53"/>
        <end position="170"/>
    </location>
</feature>
<sequence length="343" mass="38151">MTNPFIIPSLANLNADLAQRHFPLARGEELQRKFSKLFSRHLGRLRSGKSFEGRSLLITGLSGSGKTAEISDMLEQFNESAVLLPDGKPARFACCVLGAKGTWKDLGRKTLQALGYPITSSTRRTQFEIWDLVIKQAKLQGIVGIHYDEAQHIMRGKSDKEVEAVLDAFKGLMKVDKRDTKSGEAFMPSHDWPLMLILSGVPELGGYVQREEQLDRLMTRIEFGEVDLNSMPGHPARDYETLNEIVGSYAISAGLNVDADLPTGDFLHRLATAGAFRWGLVIDMVMDAVALAVARGEGSLERLDFVEAWCDKTGMNELATPFTHDSYERMFRRDKPFRAAIGT</sequence>
<dbReference type="InterPro" id="IPR049945">
    <property type="entry name" value="AAA_22"/>
</dbReference>
<name>A0A2A3JVE7_9RHOB</name>
<reference evidence="2" key="1">
    <citation type="submission" date="2017-09" db="EMBL/GenBank/DDBJ databases">
        <title>Yangia sp. SAOS 153D whole genome sequencing.</title>
        <authorList>
            <person name="Verma A."/>
            <person name="Krishnamurthi S."/>
        </authorList>
    </citation>
    <scope>NUCLEOTIDE SEQUENCE [LARGE SCALE GENOMIC DNA]</scope>
    <source>
        <strain evidence="2">SAOS 153D</strain>
    </source>
</reference>